<dbReference type="Gene3D" id="3.40.50.12780">
    <property type="entry name" value="N-terminal domain of ligase-like"/>
    <property type="match status" value="1"/>
</dbReference>
<dbReference type="KEGG" id="mtar:DF168_00168"/>
<dbReference type="Pfam" id="PF00501">
    <property type="entry name" value="AMP-binding"/>
    <property type="match status" value="1"/>
</dbReference>
<sequence>MGLNWKELKPRLSEWGVFHNRPVGCVELKEAAAGERVLITEREPKAFLVAFFTALTRGCEIFLASPDWNRRRFEYLLRLIRPHYIQGPRPFQVPHEVREMIGKRLDQPAVMIPTGGTTGEIRYTIHTWETLCVAARSFNSFHGGEAINSCCMLPLYHVSGLMQVVRSLVSGGRIQFLDYHSILRCEFPEISPEGQFISLVPTQLIRLMRDELILDWLRQFSCILLGGSPAKEKLLQAARDEELPLSPCYGLTESGALVTMLERKDFLAGEIGVGRSLPHAQVFIREPTGLPARPGTIGRIIIKSDALFQGYYPEVTDFSEDGFATEDEGYFDENGFLHIVRRLDKAINTGGEKVNPDHVEKVLMETGQFSEVLVTGAPDPEWGEQVVAIYVPRVPSEKPAQSVVRNAMGLNLNAHEIPKQWIKLSEIPVNSLGKPDIDEILKDDGSYG</sequence>
<dbReference type="AlphaFoldDB" id="A0A2Z4ADR0"/>
<evidence type="ECO:0000256" key="1">
    <source>
        <dbReference type="ARBA" id="ARBA00006432"/>
    </source>
</evidence>
<dbReference type="PANTHER" id="PTHR43201">
    <property type="entry name" value="ACYL-COA SYNTHETASE"/>
    <property type="match status" value="1"/>
</dbReference>
<evidence type="ECO:0000313" key="6">
    <source>
        <dbReference type="Proteomes" id="UP000247465"/>
    </source>
</evidence>
<dbReference type="EC" id="6.2.1.3" evidence="5"/>
<dbReference type="Pfam" id="PF13193">
    <property type="entry name" value="AMP-binding_C"/>
    <property type="match status" value="1"/>
</dbReference>
<dbReference type="EMBL" id="CP029803">
    <property type="protein sequence ID" value="AWT58996.1"/>
    <property type="molecule type" value="Genomic_DNA"/>
</dbReference>
<dbReference type="GO" id="GO:0031956">
    <property type="term" value="F:medium-chain fatty acid-CoA ligase activity"/>
    <property type="evidence" value="ECO:0007669"/>
    <property type="project" value="TreeGrafter"/>
</dbReference>
<dbReference type="Proteomes" id="UP000247465">
    <property type="component" value="Chromosome"/>
</dbReference>
<proteinExistence type="inferred from homology"/>
<feature type="domain" description="AMP-binding enzyme C-terminal" evidence="4">
    <location>
        <begin position="359"/>
        <end position="434"/>
    </location>
</feature>
<dbReference type="InterPro" id="IPR025110">
    <property type="entry name" value="AMP-bd_C"/>
</dbReference>
<evidence type="ECO:0000259" key="4">
    <source>
        <dbReference type="Pfam" id="PF13193"/>
    </source>
</evidence>
<feature type="domain" description="AMP-dependent synthetase/ligase" evidence="3">
    <location>
        <begin position="104"/>
        <end position="312"/>
    </location>
</feature>
<dbReference type="PANTHER" id="PTHR43201:SF5">
    <property type="entry name" value="MEDIUM-CHAIN ACYL-COA LIGASE ACSF2, MITOCHONDRIAL"/>
    <property type="match status" value="1"/>
</dbReference>
<comment type="similarity">
    <text evidence="1">Belongs to the ATP-dependent AMP-binding enzyme family.</text>
</comment>
<dbReference type="InterPro" id="IPR042099">
    <property type="entry name" value="ANL_N_sf"/>
</dbReference>
<dbReference type="GO" id="GO:0004467">
    <property type="term" value="F:long-chain fatty acid-CoA ligase activity"/>
    <property type="evidence" value="ECO:0007669"/>
    <property type="project" value="UniProtKB-EC"/>
</dbReference>
<name>A0A2Z4ADR0_9BACT</name>
<accession>A0A2Z4ADR0</accession>
<keyword evidence="2 5" id="KW-0436">Ligase</keyword>
<dbReference type="SUPFAM" id="SSF56801">
    <property type="entry name" value="Acetyl-CoA synthetase-like"/>
    <property type="match status" value="1"/>
</dbReference>
<evidence type="ECO:0000313" key="5">
    <source>
        <dbReference type="EMBL" id="AWT58996.1"/>
    </source>
</evidence>
<organism evidence="5 6">
    <name type="scientific">Candidatus Moanibacter tarae</name>
    <dbReference type="NCBI Taxonomy" id="2200854"/>
    <lineage>
        <taxon>Bacteria</taxon>
        <taxon>Pseudomonadati</taxon>
        <taxon>Verrucomicrobiota</taxon>
        <taxon>Opitutia</taxon>
        <taxon>Puniceicoccales</taxon>
        <taxon>Puniceicoccales incertae sedis</taxon>
        <taxon>Candidatus Moanibacter</taxon>
    </lineage>
</organism>
<dbReference type="Gene3D" id="3.30.300.30">
    <property type="match status" value="1"/>
</dbReference>
<dbReference type="InterPro" id="IPR000873">
    <property type="entry name" value="AMP-dep_synth/lig_dom"/>
</dbReference>
<evidence type="ECO:0000256" key="2">
    <source>
        <dbReference type="ARBA" id="ARBA00022598"/>
    </source>
</evidence>
<protein>
    <submittedName>
        <fullName evidence="5">Long-chain-fatty-acid--CoA ligase FadD13</fullName>
        <ecNumber evidence="5">6.2.1.3</ecNumber>
    </submittedName>
</protein>
<reference evidence="5 6" key="1">
    <citation type="submission" date="2018-06" db="EMBL/GenBank/DDBJ databases">
        <title>Draft Genome Sequence of a Novel Marine Bacterium Related to the Verrucomicrobia.</title>
        <authorList>
            <person name="Vosseberg J."/>
            <person name="Martijn J."/>
            <person name="Ettema T.J.G."/>
        </authorList>
    </citation>
    <scope>NUCLEOTIDE SEQUENCE [LARGE SCALE GENOMIC DNA]</scope>
    <source>
        <strain evidence="5">TARA_B100001123</strain>
    </source>
</reference>
<dbReference type="InterPro" id="IPR045851">
    <property type="entry name" value="AMP-bd_C_sf"/>
</dbReference>
<evidence type="ECO:0000259" key="3">
    <source>
        <dbReference type="Pfam" id="PF00501"/>
    </source>
</evidence>
<gene>
    <name evidence="5" type="ORF">DF168_00168</name>
</gene>